<feature type="signal peptide" evidence="1">
    <location>
        <begin position="1"/>
        <end position="18"/>
    </location>
</feature>
<organism evidence="2 3">
    <name type="scientific">Amphibalanus amphitrite</name>
    <name type="common">Striped barnacle</name>
    <name type="synonym">Balanus amphitrite</name>
    <dbReference type="NCBI Taxonomy" id="1232801"/>
    <lineage>
        <taxon>Eukaryota</taxon>
        <taxon>Metazoa</taxon>
        <taxon>Ecdysozoa</taxon>
        <taxon>Arthropoda</taxon>
        <taxon>Crustacea</taxon>
        <taxon>Multicrustacea</taxon>
        <taxon>Cirripedia</taxon>
        <taxon>Thoracica</taxon>
        <taxon>Thoracicalcarea</taxon>
        <taxon>Balanomorpha</taxon>
        <taxon>Balanoidea</taxon>
        <taxon>Balanidae</taxon>
        <taxon>Amphibalaninae</taxon>
        <taxon>Amphibalanus</taxon>
    </lineage>
</organism>
<comment type="caution">
    <text evidence="2">The sequence shown here is derived from an EMBL/GenBank/DDBJ whole genome shotgun (WGS) entry which is preliminary data.</text>
</comment>
<name>A0A6A4WG34_AMPAM</name>
<dbReference type="Proteomes" id="UP000440578">
    <property type="component" value="Unassembled WGS sequence"/>
</dbReference>
<evidence type="ECO:0000313" key="3">
    <source>
        <dbReference type="Proteomes" id="UP000440578"/>
    </source>
</evidence>
<evidence type="ECO:0000313" key="2">
    <source>
        <dbReference type="EMBL" id="KAF0301762.1"/>
    </source>
</evidence>
<protein>
    <submittedName>
        <fullName evidence="2">Uncharacterized protein</fullName>
    </submittedName>
</protein>
<feature type="chain" id="PRO_5025688727" evidence="1">
    <location>
        <begin position="19"/>
        <end position="117"/>
    </location>
</feature>
<reference evidence="2 3" key="1">
    <citation type="submission" date="2019-07" db="EMBL/GenBank/DDBJ databases">
        <title>Draft genome assembly of a fouling barnacle, Amphibalanus amphitrite (Darwin, 1854): The first reference genome for Thecostraca.</title>
        <authorList>
            <person name="Kim W."/>
        </authorList>
    </citation>
    <scope>NUCLEOTIDE SEQUENCE [LARGE SCALE GENOMIC DNA]</scope>
    <source>
        <strain evidence="2">SNU_AA5</strain>
        <tissue evidence="2">Soma without cirri and trophi</tissue>
    </source>
</reference>
<sequence length="117" mass="13264">MKCAILLLCAVAARTLTASPITSTLYTANPADGLYSLKTGLPYARRELDQSAAETALYYSPLAYSNFVYAGLGYPYIFRKKRDLDQVAAGTDFSFSRYSRRQYINRNTYSSRRFGYY</sequence>
<proteinExistence type="predicted"/>
<dbReference type="EMBL" id="VIIS01001126">
    <property type="protein sequence ID" value="KAF0301762.1"/>
    <property type="molecule type" value="Genomic_DNA"/>
</dbReference>
<evidence type="ECO:0000256" key="1">
    <source>
        <dbReference type="SAM" id="SignalP"/>
    </source>
</evidence>
<dbReference type="AlphaFoldDB" id="A0A6A4WG34"/>
<accession>A0A6A4WG34</accession>
<gene>
    <name evidence="2" type="ORF">FJT64_003083</name>
</gene>
<keyword evidence="1" id="KW-0732">Signal</keyword>
<keyword evidence="3" id="KW-1185">Reference proteome</keyword>